<dbReference type="EMBL" id="LNJE01000029">
    <property type="protein sequence ID" value="KYC55917.1"/>
    <property type="molecule type" value="Genomic_DNA"/>
</dbReference>
<reference evidence="1 3" key="1">
    <citation type="journal article" date="2016" name="ISME J.">
        <title>Chasing the elusive Euryarchaeota class WSA2: genomes reveal a uniquely fastidious methyl-reducing methanogen.</title>
        <authorList>
            <person name="Nobu M.K."/>
            <person name="Narihiro T."/>
            <person name="Kuroda K."/>
            <person name="Mei R."/>
            <person name="Liu W.T."/>
        </authorList>
    </citation>
    <scope>NUCLEOTIDE SEQUENCE [LARGE SCALE GENOMIC DNA]</scope>
    <source>
        <strain evidence="1">ADurb1013_Bin02101</strain>
        <strain evidence="2">ADurb1213_Bin02801</strain>
    </source>
</reference>
<organism evidence="1 3">
    <name type="scientific">Candidatus Methanofastidiosum methylothiophilum</name>
    <dbReference type="NCBI Taxonomy" id="1705564"/>
    <lineage>
        <taxon>Archaea</taxon>
        <taxon>Methanobacteriati</taxon>
        <taxon>Methanobacteriota</taxon>
        <taxon>Stenosarchaea group</taxon>
        <taxon>Candidatus Methanofastidiosia</taxon>
        <taxon>Candidatus Methanofastidiosales</taxon>
        <taxon>Candidatus Methanofastidiosaceae</taxon>
        <taxon>Candidatus Methanofastidiosum</taxon>
    </lineage>
</organism>
<accession>A0A150JFA4</accession>
<name>A0A150J5R3_9EURY</name>
<evidence type="ECO:0000313" key="2">
    <source>
        <dbReference type="EMBL" id="KYC55917.1"/>
    </source>
</evidence>
<dbReference type="Proteomes" id="UP000092420">
    <property type="component" value="Unassembled WGS sequence"/>
</dbReference>
<dbReference type="EMBL" id="LNJB01000040">
    <property type="protein sequence ID" value="KYC52587.1"/>
    <property type="molecule type" value="Genomic_DNA"/>
</dbReference>
<protein>
    <submittedName>
        <fullName evidence="1">Uncharacterized protein</fullName>
    </submittedName>
</protein>
<proteinExistence type="predicted"/>
<accession>A0A150JFC4</accession>
<gene>
    <name evidence="1" type="ORF">AN188_01564</name>
    <name evidence="2" type="ORF">APG09_01524</name>
</gene>
<accession>A0A150J5R3</accession>
<dbReference type="AlphaFoldDB" id="A0A150J5R3"/>
<comment type="caution">
    <text evidence="1">The sequence shown here is derived from an EMBL/GenBank/DDBJ whole genome shotgun (WGS) entry which is preliminary data.</text>
</comment>
<evidence type="ECO:0000313" key="3">
    <source>
        <dbReference type="Proteomes" id="UP000092420"/>
    </source>
</evidence>
<sequence length="122" mass="14183">MLGSVVSHDFTTGETELTITSPELVDFEKRRNEWYANLAKRYKISDDYIDEEHGEKNTGPVDISLYIKDYPKIADEILKEERSLTIERDRLQREAEIEFIKTYGISIPEDKTLLRVSAIIKS</sequence>
<evidence type="ECO:0000313" key="1">
    <source>
        <dbReference type="EMBL" id="KYC52587.1"/>
    </source>
</evidence>